<accession>A0A1M4ZL01</accession>
<gene>
    <name evidence="1" type="ORF">SAMN02787073_1630</name>
</gene>
<dbReference type="AlphaFoldDB" id="A0A1M4ZL01"/>
<proteinExistence type="predicted"/>
<protein>
    <submittedName>
        <fullName evidence="1">Uncharacterized protein</fullName>
    </submittedName>
</protein>
<organism evidence="1 2">
    <name type="scientific">Chryseobacterium vrystaatense</name>
    <dbReference type="NCBI Taxonomy" id="307480"/>
    <lineage>
        <taxon>Bacteria</taxon>
        <taxon>Pseudomonadati</taxon>
        <taxon>Bacteroidota</taxon>
        <taxon>Flavobacteriia</taxon>
        <taxon>Flavobacteriales</taxon>
        <taxon>Weeksellaceae</taxon>
        <taxon>Chryseobacterium group</taxon>
        <taxon>Chryseobacterium</taxon>
    </lineage>
</organism>
<sequence>MFYRSIKVKVNLKEVVFNTNYDPGYMKDIYAIITKSRILGVTKKQMIDAQIANKPKIKLRLDKLINKGQL</sequence>
<evidence type="ECO:0000313" key="2">
    <source>
        <dbReference type="Proteomes" id="UP000184108"/>
    </source>
</evidence>
<reference evidence="2" key="1">
    <citation type="submission" date="2016-11" db="EMBL/GenBank/DDBJ databases">
        <authorList>
            <person name="Varghese N."/>
            <person name="Submissions S."/>
        </authorList>
    </citation>
    <scope>NUCLEOTIDE SEQUENCE [LARGE SCALE GENOMIC DNA]</scope>
    <source>
        <strain evidence="2">YR203</strain>
    </source>
</reference>
<evidence type="ECO:0000313" key="1">
    <source>
        <dbReference type="EMBL" id="SHF18681.1"/>
    </source>
</evidence>
<dbReference type="Proteomes" id="UP000184108">
    <property type="component" value="Unassembled WGS sequence"/>
</dbReference>
<dbReference type="EMBL" id="FQVE01000002">
    <property type="protein sequence ID" value="SHF18681.1"/>
    <property type="molecule type" value="Genomic_DNA"/>
</dbReference>
<name>A0A1M4ZL01_9FLAO</name>